<evidence type="ECO:0000313" key="7">
    <source>
        <dbReference type="Proteomes" id="UP001211907"/>
    </source>
</evidence>
<comment type="caution">
    <text evidence="6">The sequence shown here is derived from an EMBL/GenBank/DDBJ whole genome shotgun (WGS) entry which is preliminary data.</text>
</comment>
<evidence type="ECO:0000256" key="4">
    <source>
        <dbReference type="ARBA" id="ARBA00023163"/>
    </source>
</evidence>
<evidence type="ECO:0000256" key="2">
    <source>
        <dbReference type="ARBA" id="ARBA00022723"/>
    </source>
</evidence>
<gene>
    <name evidence="6" type="ORF">HK100_012522</name>
</gene>
<dbReference type="Proteomes" id="UP001211907">
    <property type="component" value="Unassembled WGS sequence"/>
</dbReference>
<dbReference type="EMBL" id="JADGJH010000909">
    <property type="protein sequence ID" value="KAJ3121093.1"/>
    <property type="molecule type" value="Genomic_DNA"/>
</dbReference>
<keyword evidence="4" id="KW-0804">Transcription</keyword>
<sequence>MLKPCNRCAGMHKLCGKEYPACATCVRKDLPCVYRPDTDAPSYSNINQLYPAANHFHPYIPYRVNVPPNTQLRKYMATSEMPIEIFDDSSMDSKLYDMLECHLHESSFMFHSMCPINPKHFMLHFDSHPPAIRFMICAFTAHYKKLSPKIVQHHYDIARKYLAFMEAKPTLEYAQALFLEYQFTFARGQPAAGIGALIKAVALIEILQLVQDPDKLFYGETLSLSKKDERRRLYWLIYFCAKSVSLRTSKIKVPAISVSVKPHSQVFSYSNTIVKAAATFYMSHFLDIAELIANYARSPPASFQWLLSTENQTTIHNYLSKVANWQKTLPPHLHVTPETLQTHLSGGDTSAALNTIIVPSILICVAYRSVLYMTFINPILHSSTLLTDSTINFIVDAIETCLSESQRLENLFSRLVEMTVALEPGKKQLTSDFWRGMASIANGCFEGATVSWFMYCRTLPYYWHLYEERTNTHELEVRAAIVRRMEVFRKCLCLLETSQCGDEAKFNADVPANRACVVSPMLDCVVGMIAEMKSINIGTDKASRAYISGFTSAVPDFADGVFVNGYGISVMDSRCNSGSSSLTSFSVSNNVGARIEKDSVESLVLEMTVLSLDADDISDRPPVAVEEPWVYLGLLGMEVNQNLKWRAPYEEDWRRFWRQKWIK</sequence>
<dbReference type="AlphaFoldDB" id="A0AAD5SZR1"/>
<dbReference type="GO" id="GO:0000981">
    <property type="term" value="F:DNA-binding transcription factor activity, RNA polymerase II-specific"/>
    <property type="evidence" value="ECO:0007669"/>
    <property type="project" value="InterPro"/>
</dbReference>
<protein>
    <recommendedName>
        <fullName evidence="8">Zn(2)-C6 fungal-type domain-containing protein</fullName>
    </recommendedName>
</protein>
<evidence type="ECO:0000256" key="5">
    <source>
        <dbReference type="ARBA" id="ARBA00023242"/>
    </source>
</evidence>
<reference evidence="6" key="1">
    <citation type="submission" date="2020-05" db="EMBL/GenBank/DDBJ databases">
        <title>Phylogenomic resolution of chytrid fungi.</title>
        <authorList>
            <person name="Stajich J.E."/>
            <person name="Amses K."/>
            <person name="Simmons R."/>
            <person name="Seto K."/>
            <person name="Myers J."/>
            <person name="Bonds A."/>
            <person name="Quandt C.A."/>
            <person name="Barry K."/>
            <person name="Liu P."/>
            <person name="Grigoriev I."/>
            <person name="Longcore J.E."/>
            <person name="James T.Y."/>
        </authorList>
    </citation>
    <scope>NUCLEOTIDE SEQUENCE</scope>
    <source>
        <strain evidence="6">JEL0513</strain>
    </source>
</reference>
<name>A0AAD5SZR1_9FUNG</name>
<dbReference type="PANTHER" id="PTHR47338:SF5">
    <property type="entry name" value="ZN(II)2CYS6 TRANSCRIPTION FACTOR (EUROFUNG)"/>
    <property type="match status" value="1"/>
</dbReference>
<dbReference type="CDD" id="cd00067">
    <property type="entry name" value="GAL4"/>
    <property type="match status" value="1"/>
</dbReference>
<keyword evidence="5" id="KW-0539">Nucleus</keyword>
<keyword evidence="7" id="KW-1185">Reference proteome</keyword>
<evidence type="ECO:0000256" key="1">
    <source>
        <dbReference type="ARBA" id="ARBA00004123"/>
    </source>
</evidence>
<keyword evidence="2" id="KW-0479">Metal-binding</keyword>
<evidence type="ECO:0000313" key="6">
    <source>
        <dbReference type="EMBL" id="KAJ3121093.1"/>
    </source>
</evidence>
<keyword evidence="3" id="KW-0805">Transcription regulation</keyword>
<dbReference type="GO" id="GO:0005634">
    <property type="term" value="C:nucleus"/>
    <property type="evidence" value="ECO:0007669"/>
    <property type="project" value="UniProtKB-SubCell"/>
</dbReference>
<comment type="subcellular location">
    <subcellularLocation>
        <location evidence="1">Nucleus</location>
    </subcellularLocation>
</comment>
<accession>A0AAD5SZR1</accession>
<dbReference type="InterPro" id="IPR001138">
    <property type="entry name" value="Zn2Cys6_DnaBD"/>
</dbReference>
<dbReference type="InterPro" id="IPR050815">
    <property type="entry name" value="TF_fung"/>
</dbReference>
<evidence type="ECO:0008006" key="8">
    <source>
        <dbReference type="Google" id="ProtNLM"/>
    </source>
</evidence>
<dbReference type="GO" id="GO:0008270">
    <property type="term" value="F:zinc ion binding"/>
    <property type="evidence" value="ECO:0007669"/>
    <property type="project" value="InterPro"/>
</dbReference>
<dbReference type="PANTHER" id="PTHR47338">
    <property type="entry name" value="ZN(II)2CYS6 TRANSCRIPTION FACTOR (EUROFUNG)-RELATED"/>
    <property type="match status" value="1"/>
</dbReference>
<organism evidence="6 7">
    <name type="scientific">Physocladia obscura</name>
    <dbReference type="NCBI Taxonomy" id="109957"/>
    <lineage>
        <taxon>Eukaryota</taxon>
        <taxon>Fungi</taxon>
        <taxon>Fungi incertae sedis</taxon>
        <taxon>Chytridiomycota</taxon>
        <taxon>Chytridiomycota incertae sedis</taxon>
        <taxon>Chytridiomycetes</taxon>
        <taxon>Chytridiales</taxon>
        <taxon>Chytriomycetaceae</taxon>
        <taxon>Physocladia</taxon>
    </lineage>
</organism>
<dbReference type="CDD" id="cd12148">
    <property type="entry name" value="fungal_TF_MHR"/>
    <property type="match status" value="1"/>
</dbReference>
<proteinExistence type="predicted"/>
<evidence type="ECO:0000256" key="3">
    <source>
        <dbReference type="ARBA" id="ARBA00023015"/>
    </source>
</evidence>